<dbReference type="InterPro" id="IPR000403">
    <property type="entry name" value="PI3/4_kinase_cat_dom"/>
</dbReference>
<proteinExistence type="inferred from homology"/>
<dbReference type="SUPFAM" id="SSF56112">
    <property type="entry name" value="Protein kinase-like (PK-like)"/>
    <property type="match status" value="1"/>
</dbReference>
<evidence type="ECO:0000256" key="5">
    <source>
        <dbReference type="ARBA" id="ARBA00012169"/>
    </source>
</evidence>
<dbReference type="InterPro" id="IPR036940">
    <property type="entry name" value="PI3/4_kinase_cat_sf"/>
</dbReference>
<dbReference type="PANTHER" id="PTHR10048:SF22">
    <property type="entry name" value="PHOSPHATIDYLINOSITOL 4-KINASE BETA"/>
    <property type="match status" value="1"/>
</dbReference>
<evidence type="ECO:0000256" key="6">
    <source>
        <dbReference type="ARBA" id="ARBA00022679"/>
    </source>
</evidence>
<dbReference type="GO" id="GO:0005741">
    <property type="term" value="C:mitochondrial outer membrane"/>
    <property type="evidence" value="ECO:0007669"/>
    <property type="project" value="UniProtKB-SubCell"/>
</dbReference>
<dbReference type="PROSITE" id="PS00916">
    <property type="entry name" value="PI3_4_KINASE_2"/>
    <property type="match status" value="1"/>
</dbReference>
<comment type="cofactor">
    <cofactor evidence="2">
        <name>Mg(2+)</name>
        <dbReference type="ChEBI" id="CHEBI:18420"/>
    </cofactor>
</comment>
<evidence type="ECO:0000256" key="7">
    <source>
        <dbReference type="ARBA" id="ARBA00022741"/>
    </source>
</evidence>
<evidence type="ECO:0000256" key="10">
    <source>
        <dbReference type="ARBA" id="ARBA00022824"/>
    </source>
</evidence>
<evidence type="ECO:0000256" key="16">
    <source>
        <dbReference type="ARBA" id="ARBA00037860"/>
    </source>
</evidence>
<keyword evidence="14" id="KW-0472">Membrane</keyword>
<dbReference type="GO" id="GO:0030867">
    <property type="term" value="C:rough endoplasmic reticulum membrane"/>
    <property type="evidence" value="ECO:0007669"/>
    <property type="project" value="UniProtKB-SubCell"/>
</dbReference>
<evidence type="ECO:0000256" key="18">
    <source>
        <dbReference type="SAM" id="MobiDB-lite"/>
    </source>
</evidence>
<dbReference type="FunFam" id="1.10.1070.11:FF:000004">
    <property type="entry name" value="Phosphatidylinositol 4-kinase, catalytic, beta"/>
    <property type="match status" value="1"/>
</dbReference>
<organism evidence="21 22">
    <name type="scientific">Oncorhynchus kisutch</name>
    <name type="common">Coho salmon</name>
    <name type="synonym">Salmo kisutch</name>
    <dbReference type="NCBI Taxonomy" id="8019"/>
    <lineage>
        <taxon>Eukaryota</taxon>
        <taxon>Metazoa</taxon>
        <taxon>Chordata</taxon>
        <taxon>Craniata</taxon>
        <taxon>Vertebrata</taxon>
        <taxon>Euteleostomi</taxon>
        <taxon>Actinopterygii</taxon>
        <taxon>Neopterygii</taxon>
        <taxon>Teleostei</taxon>
        <taxon>Protacanthopterygii</taxon>
        <taxon>Salmoniformes</taxon>
        <taxon>Salmonidae</taxon>
        <taxon>Salmoninae</taxon>
        <taxon>Oncorhynchus</taxon>
    </lineage>
</organism>
<dbReference type="Gene3D" id="1.10.1070.11">
    <property type="entry name" value="Phosphatidylinositol 3-/4-kinase, catalytic domain"/>
    <property type="match status" value="1"/>
</dbReference>
<evidence type="ECO:0000256" key="8">
    <source>
        <dbReference type="ARBA" id="ARBA00022777"/>
    </source>
</evidence>
<dbReference type="GeneTree" id="ENSGT00550000074892"/>
<dbReference type="InterPro" id="IPR015433">
    <property type="entry name" value="PI3/4_kinase"/>
</dbReference>
<evidence type="ECO:0000256" key="3">
    <source>
        <dbReference type="ARBA" id="ARBA00004450"/>
    </source>
</evidence>
<evidence type="ECO:0000256" key="9">
    <source>
        <dbReference type="ARBA" id="ARBA00022787"/>
    </source>
</evidence>
<keyword evidence="7" id="KW-0547">Nucleotide-binding</keyword>
<comment type="catalytic activity">
    <reaction evidence="15">
        <text>a 1,2-diacyl-sn-glycero-3-phospho-(1D-myo-inositol) + ATP = a 1,2-diacyl-sn-glycero-3-phospho-(1D-myo-inositol 4-phosphate) + ADP + H(+)</text>
        <dbReference type="Rhea" id="RHEA:19877"/>
        <dbReference type="ChEBI" id="CHEBI:15378"/>
        <dbReference type="ChEBI" id="CHEBI:30616"/>
        <dbReference type="ChEBI" id="CHEBI:57880"/>
        <dbReference type="ChEBI" id="CHEBI:58178"/>
        <dbReference type="ChEBI" id="CHEBI:456216"/>
        <dbReference type="EC" id="2.7.1.67"/>
    </reaction>
    <physiologicalReaction direction="left-to-right" evidence="15">
        <dbReference type="Rhea" id="RHEA:19878"/>
    </physiologicalReaction>
</comment>
<keyword evidence="8" id="KW-0418">Kinase</keyword>
<dbReference type="PANTHER" id="PTHR10048">
    <property type="entry name" value="PHOSPHATIDYLINOSITOL KINASE"/>
    <property type="match status" value="1"/>
</dbReference>
<dbReference type="GO" id="GO:0046854">
    <property type="term" value="P:phosphatidylinositol phosphate biosynthetic process"/>
    <property type="evidence" value="ECO:0007669"/>
    <property type="project" value="InterPro"/>
</dbReference>
<dbReference type="InterPro" id="IPR001263">
    <property type="entry name" value="PI3K_accessory_dom"/>
</dbReference>
<dbReference type="FunFam" id="3.30.1010.10:FF:000031">
    <property type="entry name" value="Phosphatidylinositol 4-kinase beta"/>
    <property type="match status" value="1"/>
</dbReference>
<keyword evidence="22" id="KW-1185">Reference proteome</keyword>
<dbReference type="CDD" id="cd05168">
    <property type="entry name" value="PI4Kc_III_beta"/>
    <property type="match status" value="1"/>
</dbReference>
<dbReference type="Ensembl" id="ENSOKIT00005088732.1">
    <property type="protein sequence ID" value="ENSOKIP00005083142.1"/>
    <property type="gene ID" value="ENSOKIG00005035545.1"/>
</dbReference>
<keyword evidence="6" id="KW-0808">Transferase</keyword>
<comment type="subcellular location">
    <subcellularLocation>
        <location evidence="3">Mitochondrion outer membrane</location>
        <topology evidence="3">Peripheral membrane protein</topology>
    </subcellularLocation>
    <subcellularLocation>
        <location evidence="16">Rough endoplasmic reticulum membrane</location>
        <topology evidence="16">Peripheral membrane protein</topology>
    </subcellularLocation>
</comment>
<evidence type="ECO:0000256" key="15">
    <source>
        <dbReference type="ARBA" id="ARBA00036767"/>
    </source>
</evidence>
<evidence type="ECO:0000256" key="13">
    <source>
        <dbReference type="ARBA" id="ARBA00023128"/>
    </source>
</evidence>
<evidence type="ECO:0000313" key="22">
    <source>
        <dbReference type="Proteomes" id="UP000694557"/>
    </source>
</evidence>
<dbReference type="AlphaFoldDB" id="A0A8C7J4B0"/>
<dbReference type="PROSITE" id="PS51545">
    <property type="entry name" value="PIK_HELICAL"/>
    <property type="match status" value="1"/>
</dbReference>
<dbReference type="InterPro" id="IPR011009">
    <property type="entry name" value="Kinase-like_dom_sf"/>
</dbReference>
<evidence type="ECO:0000256" key="4">
    <source>
        <dbReference type="ARBA" id="ARBA00006209"/>
    </source>
</evidence>
<dbReference type="Proteomes" id="UP000694557">
    <property type="component" value="Unassembled WGS sequence"/>
</dbReference>
<keyword evidence="10" id="KW-0256">Endoplasmic reticulum</keyword>
<dbReference type="EC" id="2.7.1.67" evidence="5"/>
<evidence type="ECO:0000259" key="19">
    <source>
        <dbReference type="PROSITE" id="PS50290"/>
    </source>
</evidence>
<feature type="domain" description="PI3K/PI4K catalytic" evidence="19">
    <location>
        <begin position="581"/>
        <end position="847"/>
    </location>
</feature>
<dbReference type="InterPro" id="IPR018936">
    <property type="entry name" value="PI3/4_kinase_CS"/>
</dbReference>
<evidence type="ECO:0000256" key="2">
    <source>
        <dbReference type="ARBA" id="ARBA00001946"/>
    </source>
</evidence>
<evidence type="ECO:0000256" key="12">
    <source>
        <dbReference type="ARBA" id="ARBA00023098"/>
    </source>
</evidence>
<keyword evidence="11" id="KW-0067">ATP-binding</keyword>
<reference evidence="21" key="2">
    <citation type="submission" date="2025-09" db="UniProtKB">
        <authorList>
            <consortium name="Ensembl"/>
        </authorList>
    </citation>
    <scope>IDENTIFICATION</scope>
</reference>
<evidence type="ECO:0000256" key="14">
    <source>
        <dbReference type="ARBA" id="ARBA00023136"/>
    </source>
</evidence>
<dbReference type="GO" id="GO:0005524">
    <property type="term" value="F:ATP binding"/>
    <property type="evidence" value="ECO:0007669"/>
    <property type="project" value="UniProtKB-KW"/>
</dbReference>
<dbReference type="SMART" id="SM00146">
    <property type="entry name" value="PI3Kc"/>
    <property type="match status" value="1"/>
</dbReference>
<dbReference type="InterPro" id="IPR057754">
    <property type="entry name" value="PI4-kinase_beta/PIK1_cat"/>
</dbReference>
<dbReference type="PROSITE" id="PS00915">
    <property type="entry name" value="PI3_4_KINASE_1"/>
    <property type="match status" value="1"/>
</dbReference>
<evidence type="ECO:0000313" key="21">
    <source>
        <dbReference type="Ensembl" id="ENSOKIP00005083142.1"/>
    </source>
</evidence>
<evidence type="ECO:0000259" key="20">
    <source>
        <dbReference type="PROSITE" id="PS51545"/>
    </source>
</evidence>
<keyword evidence="13" id="KW-0496">Mitochondrion</keyword>
<dbReference type="Gene3D" id="3.30.1010.10">
    <property type="entry name" value="Phosphatidylinositol 3-kinase Catalytic Subunit, Chain A, domain 4"/>
    <property type="match status" value="1"/>
</dbReference>
<evidence type="ECO:0000256" key="17">
    <source>
        <dbReference type="ARBA" id="ARBA00039877"/>
    </source>
</evidence>
<feature type="compositionally biased region" description="Low complexity" evidence="18">
    <location>
        <begin position="18"/>
        <end position="74"/>
    </location>
</feature>
<dbReference type="GO" id="GO:0048015">
    <property type="term" value="P:phosphatidylinositol-mediated signaling"/>
    <property type="evidence" value="ECO:0007669"/>
    <property type="project" value="TreeGrafter"/>
</dbReference>
<dbReference type="PROSITE" id="PS50290">
    <property type="entry name" value="PI3_4_KINASE_3"/>
    <property type="match status" value="1"/>
</dbReference>
<reference evidence="21" key="1">
    <citation type="submission" date="2025-08" db="UniProtKB">
        <authorList>
            <consortium name="Ensembl"/>
        </authorList>
    </citation>
    <scope>IDENTIFICATION</scope>
</reference>
<keyword evidence="9" id="KW-1000">Mitochondrion outer membrane</keyword>
<dbReference type="Pfam" id="PF00454">
    <property type="entry name" value="PI3_PI4_kinase"/>
    <property type="match status" value="1"/>
</dbReference>
<feature type="domain" description="PIK helical" evidence="20">
    <location>
        <begin position="84"/>
        <end position="290"/>
    </location>
</feature>
<protein>
    <recommendedName>
        <fullName evidence="17">Phosphatidylinositol 4-kinase beta</fullName>
        <ecNumber evidence="5">2.7.1.67</ecNumber>
    </recommendedName>
</protein>
<comment type="cofactor">
    <cofactor evidence="1">
        <name>Mn(2+)</name>
        <dbReference type="ChEBI" id="CHEBI:29035"/>
    </cofactor>
</comment>
<dbReference type="Pfam" id="PF21245">
    <property type="entry name" value="PI4KB-PIK1_PIK"/>
    <property type="match status" value="1"/>
</dbReference>
<gene>
    <name evidence="21" type="primary">LOC109907476</name>
</gene>
<feature type="region of interest" description="Disordered" evidence="18">
    <location>
        <begin position="18"/>
        <end position="84"/>
    </location>
</feature>
<comment type="similarity">
    <text evidence="4">Belongs to the PI3/PI4-kinase family. Type III PI4K subfamily.</text>
</comment>
<dbReference type="GO" id="GO:0004430">
    <property type="term" value="F:1-phosphatidylinositol 4-kinase activity"/>
    <property type="evidence" value="ECO:0007669"/>
    <property type="project" value="UniProtKB-EC"/>
</dbReference>
<accession>A0A8C7J4B0</accession>
<sequence length="862" mass="96014">MEVAISPAQIETLHLSPSLSSTSTFSCPSSPGSSSSSSSCSDCSSDCPNQHQSSSSPRSSSPRSSSPSGCSSGSDGMRGCSPPLDIISEDAMELDLVIDPEVALKACQEVLQNVKLLKVEEEPELLEKCSPQRLLPNGTVYLEPFDTGSIKEEEEHLVTQVPLKRRQKSSAAAKQSLLLRLFESKLFDVSMAISYLYKSKEPGVQAYIGNRLFSFSDDDVDFHLPQLLNMYVHMDEDMGDAIRPYVVHRCRQSIAFSLQTAWLLGAYSSDMHISTQRHSRGTKLRKLILSDELKPHSASKGVDPAGAAAASPGLQIIPADAYLSPSKRTHQRSKSDATHCTSLATSLKRTASNPKVERGYDEPLRLTPQREFIKSLMGIGKRLATLPTKEQKTKQLTSELLVLNHKLPARVWLPTAAFDHHVVRVPHTQAVVLNSKDKAPYIIYVEVLECGSFETSAIPVRIHETRIRSARSADNLLPECVGITAEQRAGSFSTVPNYDNDDEAWAVDDIGELQVELPEGHTSSSDNISQFSVDSITSTESKEPIFIAAGDIRRRLSENLAHTPTTFRKDPEDPSAVALKEPWQEKVRRIREGSPYGHLPNWRLLSVIVKCGDDLRQELLAFQVLSQLQSIWEQERVPLWIKPYKILVMSSDSGMIEPVLNAVSLHQVRKQSQLSLLDYFLQEHGSYTTEAFLTAQRNFVESCAGYSLICYLLQVKDRHNGNILLDSEGHIIHIDFGFILSSSPRNLGFETSAFKLTSEFVDVMGGLDGDMFNYYKVLMLQGLIAARKHMEKVVQIVEIMQQGSHLPCFHGSSTIRYLKERFHMSLTEEQLQVLVEQMVDGSMRSITTKLYDGFQYFTNGIM</sequence>
<evidence type="ECO:0000256" key="11">
    <source>
        <dbReference type="ARBA" id="ARBA00022840"/>
    </source>
</evidence>
<name>A0A8C7J4B0_ONCKI</name>
<keyword evidence="12" id="KW-0443">Lipid metabolism</keyword>
<evidence type="ECO:0000256" key="1">
    <source>
        <dbReference type="ARBA" id="ARBA00001936"/>
    </source>
</evidence>
<dbReference type="InterPro" id="IPR049160">
    <property type="entry name" value="PI4KB-PIK1_PIK"/>
</dbReference>